<dbReference type="Pfam" id="PF00078">
    <property type="entry name" value="RVT_1"/>
    <property type="match status" value="1"/>
</dbReference>
<comment type="caution">
    <text evidence="3">The sequence shown here is derived from an EMBL/GenBank/DDBJ whole genome shotgun (WGS) entry which is preliminary data.</text>
</comment>
<sequence>MVSQHDAHWEVARIPAAWKVARISPLFKDTDPTDHNKYRMLAVSSVLYRLYANVLRHVLTAWCMTHKVLPAEQFGFIPGRSTMQPMFILRHLVHAQKASADAKHRKLFTAFIDFKQAYDHIPRQQLWEHLRVGVKLPQPLLACLEGYKHEILPVVREFKYLGMHFNPSATPAFAATHMRAGMFLAMRQACNRAREYGVLQDPYALCHLIRAFVLPLGLYGSQVWGTAFLGHGMQLSNPVQTRMLSFLRFAARVRSSVSGLMVLHELGQLPLQLYWLRVACKFWNTAKLSHSDLLVRVIKADVELGRRCQASWSAQFQLAARELMGGEFTLSPDMVLSTKAMEVKWLERWGRRWVGFEGDPRLPETVHRERCSYAAWFKHGDGIGINHMAPHLLNRQLSTEVRTSLTRFRLGNSGLGVETARLEGVTFIDRTCTRCTEGVVDDAMHFILKCTAASSIREQPEFAMTFQNNNEGLHDFMLSPCAPLKSRTPRGGGRPSSLTADGLSGVSHIITSGFSPGQPEGSGSGPRRPAPGCDTRCASAYPCTQDLA</sequence>
<dbReference type="EMBL" id="BLLF01000377">
    <property type="protein sequence ID" value="GFH11144.1"/>
    <property type="molecule type" value="Genomic_DNA"/>
</dbReference>
<dbReference type="AlphaFoldDB" id="A0A699YWD9"/>
<dbReference type="Proteomes" id="UP000485058">
    <property type="component" value="Unassembled WGS sequence"/>
</dbReference>
<feature type="domain" description="Reverse transcriptase" evidence="2">
    <location>
        <begin position="35"/>
        <end position="132"/>
    </location>
</feature>
<dbReference type="InterPro" id="IPR000477">
    <property type="entry name" value="RT_dom"/>
</dbReference>
<protein>
    <recommendedName>
        <fullName evidence="2">Reverse transcriptase domain-containing protein</fullName>
    </recommendedName>
</protein>
<evidence type="ECO:0000256" key="1">
    <source>
        <dbReference type="SAM" id="MobiDB-lite"/>
    </source>
</evidence>
<feature type="region of interest" description="Disordered" evidence="1">
    <location>
        <begin position="509"/>
        <end position="538"/>
    </location>
</feature>
<organism evidence="3 4">
    <name type="scientific">Haematococcus lacustris</name>
    <name type="common">Green alga</name>
    <name type="synonym">Haematococcus pluvialis</name>
    <dbReference type="NCBI Taxonomy" id="44745"/>
    <lineage>
        <taxon>Eukaryota</taxon>
        <taxon>Viridiplantae</taxon>
        <taxon>Chlorophyta</taxon>
        <taxon>core chlorophytes</taxon>
        <taxon>Chlorophyceae</taxon>
        <taxon>CS clade</taxon>
        <taxon>Chlamydomonadales</taxon>
        <taxon>Haematococcaceae</taxon>
        <taxon>Haematococcus</taxon>
    </lineage>
</organism>
<reference evidence="3 4" key="1">
    <citation type="submission" date="2020-02" db="EMBL/GenBank/DDBJ databases">
        <title>Draft genome sequence of Haematococcus lacustris strain NIES-144.</title>
        <authorList>
            <person name="Morimoto D."/>
            <person name="Nakagawa S."/>
            <person name="Yoshida T."/>
            <person name="Sawayama S."/>
        </authorList>
    </citation>
    <scope>NUCLEOTIDE SEQUENCE [LARGE SCALE GENOMIC DNA]</scope>
    <source>
        <strain evidence="3 4">NIES-144</strain>
    </source>
</reference>
<dbReference type="PANTHER" id="PTHR19446">
    <property type="entry name" value="REVERSE TRANSCRIPTASES"/>
    <property type="match status" value="1"/>
</dbReference>
<evidence type="ECO:0000313" key="4">
    <source>
        <dbReference type="Proteomes" id="UP000485058"/>
    </source>
</evidence>
<gene>
    <name evidence="3" type="ORF">HaLaN_06590</name>
</gene>
<keyword evidence="4" id="KW-1185">Reference proteome</keyword>
<proteinExistence type="predicted"/>
<feature type="compositionally biased region" description="Low complexity" evidence="1">
    <location>
        <begin position="512"/>
        <end position="532"/>
    </location>
</feature>
<name>A0A699YWD9_HAELA</name>
<accession>A0A699YWD9</accession>
<evidence type="ECO:0000313" key="3">
    <source>
        <dbReference type="EMBL" id="GFH11144.1"/>
    </source>
</evidence>
<evidence type="ECO:0000259" key="2">
    <source>
        <dbReference type="Pfam" id="PF00078"/>
    </source>
</evidence>